<accession>A0A2K4YF20</accession>
<sequence>MNWRVIIYADIPHQGPARPFVEQSPMFTDWESIGGTQRRVTLTVPDTAADDPGSACEVAKRELEKRLTMLRGISDCVATPLD</sequence>
<gene>
    <name evidence="1" type="ORF">MAAFP003_4071</name>
</gene>
<protein>
    <submittedName>
        <fullName evidence="1">Uncharacterized protein</fullName>
    </submittedName>
</protein>
<organism evidence="1 2">
    <name type="scientific">Mycobacterium ahvazicum</name>
    <dbReference type="NCBI Taxonomy" id="1964395"/>
    <lineage>
        <taxon>Bacteria</taxon>
        <taxon>Bacillati</taxon>
        <taxon>Actinomycetota</taxon>
        <taxon>Actinomycetes</taxon>
        <taxon>Mycobacteriales</taxon>
        <taxon>Mycobacteriaceae</taxon>
        <taxon>Mycobacterium</taxon>
        <taxon>Mycobacterium simiae complex</taxon>
    </lineage>
</organism>
<keyword evidence="2" id="KW-1185">Reference proteome</keyword>
<dbReference type="AlphaFoldDB" id="A0A2K4YF20"/>
<evidence type="ECO:0000313" key="2">
    <source>
        <dbReference type="Proteomes" id="UP000236318"/>
    </source>
</evidence>
<proteinExistence type="predicted"/>
<dbReference type="Proteomes" id="UP000236318">
    <property type="component" value="Unassembled WGS sequence"/>
</dbReference>
<dbReference type="EMBL" id="FXEG02000003">
    <property type="protein sequence ID" value="SOX55379.1"/>
    <property type="molecule type" value="Genomic_DNA"/>
</dbReference>
<name>A0A2K4YF20_9MYCO</name>
<evidence type="ECO:0000313" key="1">
    <source>
        <dbReference type="EMBL" id="SOX55379.1"/>
    </source>
</evidence>
<reference evidence="1" key="1">
    <citation type="submission" date="2018-01" db="EMBL/GenBank/DDBJ databases">
        <authorList>
            <consortium name="Urmite Genomes"/>
        </authorList>
    </citation>
    <scope>NUCLEOTIDE SEQUENCE [LARGE SCALE GENOMIC DNA]</scope>
    <source>
        <strain evidence="1">AFP003</strain>
    </source>
</reference>
<comment type="caution">
    <text evidence="1">The sequence shown here is derived from an EMBL/GenBank/DDBJ whole genome shotgun (WGS) entry which is preliminary data.</text>
</comment>